<keyword evidence="6" id="KW-0067">ATP-binding</keyword>
<protein>
    <recommendedName>
        <fullName evidence="1">non-specific serine/threonine protein kinase</fullName>
        <ecNumber evidence="1">2.7.11.1</ecNumber>
    </recommendedName>
</protein>
<dbReference type="Proteomes" id="UP001599542">
    <property type="component" value="Unassembled WGS sequence"/>
</dbReference>
<gene>
    <name evidence="8" type="ORF">ACFW6T_30100</name>
</gene>
<reference evidence="8 9" key="1">
    <citation type="submission" date="2024-09" db="EMBL/GenBank/DDBJ databases">
        <title>The Natural Products Discovery Center: Release of the First 8490 Sequenced Strains for Exploring Actinobacteria Biosynthetic Diversity.</title>
        <authorList>
            <person name="Kalkreuter E."/>
            <person name="Kautsar S.A."/>
            <person name="Yang D."/>
            <person name="Bader C.D."/>
            <person name="Teijaro C.N."/>
            <person name="Fluegel L."/>
            <person name="Davis C.M."/>
            <person name="Simpson J.R."/>
            <person name="Lauterbach L."/>
            <person name="Steele A.D."/>
            <person name="Gui C."/>
            <person name="Meng S."/>
            <person name="Li G."/>
            <person name="Viehrig K."/>
            <person name="Ye F."/>
            <person name="Su P."/>
            <person name="Kiefer A.F."/>
            <person name="Nichols A."/>
            <person name="Cepeda A.J."/>
            <person name="Yan W."/>
            <person name="Fan B."/>
            <person name="Jiang Y."/>
            <person name="Adhikari A."/>
            <person name="Zheng C.-J."/>
            <person name="Schuster L."/>
            <person name="Cowan T.M."/>
            <person name="Smanski M.J."/>
            <person name="Chevrette M.G."/>
            <person name="De Carvalho L.P.S."/>
            <person name="Shen B."/>
        </authorList>
    </citation>
    <scope>NUCLEOTIDE SEQUENCE [LARGE SCALE GENOMIC DNA]</scope>
    <source>
        <strain evidence="8 9">NPDC058753</strain>
    </source>
</reference>
<evidence type="ECO:0000313" key="8">
    <source>
        <dbReference type="EMBL" id="MFE1356238.1"/>
    </source>
</evidence>
<dbReference type="PANTHER" id="PTHR43289:SF6">
    <property type="entry name" value="SERINE_THREONINE-PROTEIN KINASE NEKL-3"/>
    <property type="match status" value="1"/>
</dbReference>
<dbReference type="GO" id="GO:0004674">
    <property type="term" value="F:protein serine/threonine kinase activity"/>
    <property type="evidence" value="ECO:0007669"/>
    <property type="project" value="UniProtKB-EC"/>
</dbReference>
<dbReference type="InterPro" id="IPR011009">
    <property type="entry name" value="Kinase-like_dom_sf"/>
</dbReference>
<evidence type="ECO:0000256" key="1">
    <source>
        <dbReference type="ARBA" id="ARBA00012513"/>
    </source>
</evidence>
<accession>A0ABW6GUU7</accession>
<dbReference type="EC" id="2.7.11.1" evidence="1"/>
<dbReference type="SUPFAM" id="SSF56112">
    <property type="entry name" value="Protein kinase-like (PK-like)"/>
    <property type="match status" value="1"/>
</dbReference>
<keyword evidence="5 8" id="KW-0418">Kinase</keyword>
<comment type="caution">
    <text evidence="8">The sequence shown here is derived from an EMBL/GenBank/DDBJ whole genome shotgun (WGS) entry which is preliminary data.</text>
</comment>
<keyword evidence="2" id="KW-0723">Serine/threonine-protein kinase</keyword>
<dbReference type="InterPro" id="IPR008266">
    <property type="entry name" value="Tyr_kinase_AS"/>
</dbReference>
<evidence type="ECO:0000256" key="4">
    <source>
        <dbReference type="ARBA" id="ARBA00022741"/>
    </source>
</evidence>
<keyword evidence="9" id="KW-1185">Reference proteome</keyword>
<dbReference type="PROSITE" id="PS00109">
    <property type="entry name" value="PROTEIN_KINASE_TYR"/>
    <property type="match status" value="1"/>
</dbReference>
<dbReference type="PANTHER" id="PTHR43289">
    <property type="entry name" value="MITOGEN-ACTIVATED PROTEIN KINASE KINASE KINASE 20-RELATED"/>
    <property type="match status" value="1"/>
</dbReference>
<dbReference type="CDD" id="cd14014">
    <property type="entry name" value="STKc_PknB_like"/>
    <property type="match status" value="1"/>
</dbReference>
<keyword evidence="4" id="KW-0547">Nucleotide-binding</keyword>
<keyword evidence="3 8" id="KW-0808">Transferase</keyword>
<evidence type="ECO:0000313" key="9">
    <source>
        <dbReference type="Proteomes" id="UP001599542"/>
    </source>
</evidence>
<evidence type="ECO:0000259" key="7">
    <source>
        <dbReference type="PROSITE" id="PS50011"/>
    </source>
</evidence>
<dbReference type="EMBL" id="JBHYPX010000081">
    <property type="protein sequence ID" value="MFE1356238.1"/>
    <property type="molecule type" value="Genomic_DNA"/>
</dbReference>
<evidence type="ECO:0000256" key="5">
    <source>
        <dbReference type="ARBA" id="ARBA00022777"/>
    </source>
</evidence>
<dbReference type="Gene3D" id="3.30.200.20">
    <property type="entry name" value="Phosphorylase Kinase, domain 1"/>
    <property type="match status" value="1"/>
</dbReference>
<evidence type="ECO:0000256" key="2">
    <source>
        <dbReference type="ARBA" id="ARBA00022527"/>
    </source>
</evidence>
<evidence type="ECO:0000256" key="6">
    <source>
        <dbReference type="ARBA" id="ARBA00022840"/>
    </source>
</evidence>
<feature type="domain" description="Protein kinase" evidence="7">
    <location>
        <begin position="61"/>
        <end position="315"/>
    </location>
</feature>
<dbReference type="RefSeq" id="WP_380328040.1">
    <property type="nucleotide sequence ID" value="NZ_JBHYPW010000044.1"/>
</dbReference>
<organism evidence="8 9">
    <name type="scientific">Kitasatospora phosalacinea</name>
    <dbReference type="NCBI Taxonomy" id="2065"/>
    <lineage>
        <taxon>Bacteria</taxon>
        <taxon>Bacillati</taxon>
        <taxon>Actinomycetota</taxon>
        <taxon>Actinomycetes</taxon>
        <taxon>Kitasatosporales</taxon>
        <taxon>Streptomycetaceae</taxon>
        <taxon>Kitasatospora</taxon>
    </lineage>
</organism>
<dbReference type="PROSITE" id="PS50011">
    <property type="entry name" value="PROTEIN_KINASE_DOM"/>
    <property type="match status" value="1"/>
</dbReference>
<name>A0ABW6GUU7_9ACTN</name>
<dbReference type="InterPro" id="IPR000719">
    <property type="entry name" value="Prot_kinase_dom"/>
</dbReference>
<dbReference type="Pfam" id="PF00069">
    <property type="entry name" value="Pkinase"/>
    <property type="match status" value="1"/>
</dbReference>
<dbReference type="Gene3D" id="1.10.510.10">
    <property type="entry name" value="Transferase(Phosphotransferase) domain 1"/>
    <property type="match status" value="1"/>
</dbReference>
<evidence type="ECO:0000256" key="3">
    <source>
        <dbReference type="ARBA" id="ARBA00022679"/>
    </source>
</evidence>
<sequence>MVLLRTEHAEGDPDDGGIAHQTVRWPIPCHTVLTFHDPPSFPCGVVSLLPGTLLNGCAGTYRVVRALDKGGMGEIFVGRDLAGGREVAIKLQTARMFETTGEYGDYGGDLSQEFNRMRDILDVRGIPRVLDEGKVGRSGRRFLVMELVNGVTAAQWIEDNLPVPRAAAVSVIAQLCEILGRLHAKQYVHCDVTARNVMIQCDGSVRLLDVGISVPVGEAQPDPCGSPGYAPPEQHRGSELTPQVDVFSLGALLFQMLTGKLPYDGVEYPFDGTEQPFPGGLRAEIDKDLRALGLSMVSLDPLERPRAADELPEYLRRMLPAPGTCALPNATVPDPTAYYRHGLGEL</sequence>
<proteinExistence type="predicted"/>